<comment type="similarity">
    <text evidence="1">Belongs to the LacAB/RpiB family.</text>
</comment>
<dbReference type="Pfam" id="PF02502">
    <property type="entry name" value="LacAB_rpiB"/>
    <property type="match status" value="1"/>
</dbReference>
<dbReference type="InterPro" id="IPR003500">
    <property type="entry name" value="RpiB_LacA_LacB"/>
</dbReference>
<evidence type="ECO:0000313" key="3">
    <source>
        <dbReference type="Proteomes" id="UP000242141"/>
    </source>
</evidence>
<evidence type="ECO:0000256" key="1">
    <source>
        <dbReference type="ARBA" id="ARBA00008754"/>
    </source>
</evidence>
<dbReference type="SUPFAM" id="SSF89623">
    <property type="entry name" value="Ribose/Galactose isomerase RpiB/AlsB"/>
    <property type="match status" value="1"/>
</dbReference>
<dbReference type="AlphaFoldDB" id="A0A0G7ZNE6"/>
<proteinExistence type="inferred from homology"/>
<evidence type="ECO:0000313" key="2">
    <source>
        <dbReference type="EMBL" id="CRX37079.1"/>
    </source>
</evidence>
<dbReference type="Gene3D" id="3.40.1400.10">
    <property type="entry name" value="Sugar-phosphate isomerase, RpiB/LacA/LacB"/>
    <property type="match status" value="1"/>
</dbReference>
<name>A0A0G7ZNE6_9MOLU</name>
<dbReference type="Proteomes" id="UP000242141">
    <property type="component" value="Unassembled WGS sequence"/>
</dbReference>
<dbReference type="InterPro" id="IPR036569">
    <property type="entry name" value="RpiB_LacA_LacB_sf"/>
</dbReference>
<organism evidence="2 3">
    <name type="scientific">Candidatus Hepatoplasma crinochetorum</name>
    <dbReference type="NCBI Taxonomy" id="295596"/>
    <lineage>
        <taxon>Bacteria</taxon>
        <taxon>Bacillati</taxon>
        <taxon>Mycoplasmatota</taxon>
        <taxon>Mollicutes</taxon>
        <taxon>Candidatus Hepatoplasmataceae</taxon>
        <taxon>Candidatus Hepatoplasma</taxon>
    </lineage>
</organism>
<sequence length="144" mass="16158">MKIFIIAKYNFKEYANNLNSYIKNNLKKDTDLVLKNDDISYLNEIVNVSKKIVDKNAIDRLILIDESGGLGFCAAAKVKKMIVAQCADEHSAHMTREHNNAIGISLGANITNIYIAKEITRLFLGTKFAAGRHMIRIDMLNKLG</sequence>
<reference evidence="3" key="1">
    <citation type="submission" date="2015-05" db="EMBL/GenBank/DDBJ databases">
        <authorList>
            <person name="Collingro A."/>
        </authorList>
    </citation>
    <scope>NUCLEOTIDE SEQUENCE [LARGE SCALE GENOMIC DNA]</scope>
    <source>
        <strain evidence="3">Ps</strain>
    </source>
</reference>
<gene>
    <name evidence="2" type="ORF">HEPPS_02840</name>
</gene>
<keyword evidence="3" id="KW-1185">Reference proteome</keyword>
<keyword evidence="2" id="KW-0413">Isomerase</keyword>
<protein>
    <submittedName>
        <fullName evidence="2">| lacA / Galactose-6-phosphate isomerase subunit lacA |:569014 Reverse</fullName>
    </submittedName>
</protein>
<dbReference type="GO" id="GO:0005975">
    <property type="term" value="P:carbohydrate metabolic process"/>
    <property type="evidence" value="ECO:0007669"/>
    <property type="project" value="InterPro"/>
</dbReference>
<accession>A0A0G7ZNE6</accession>
<dbReference type="GO" id="GO:0016861">
    <property type="term" value="F:intramolecular oxidoreductase activity, interconverting aldoses and ketoses"/>
    <property type="evidence" value="ECO:0007669"/>
    <property type="project" value="UniProtKB-ARBA"/>
</dbReference>
<dbReference type="EMBL" id="CWGI01000001">
    <property type="protein sequence ID" value="CRX37079.1"/>
    <property type="molecule type" value="Genomic_DNA"/>
</dbReference>